<comment type="catalytic activity">
    <reaction evidence="10">
        <text>L-cystine(out) + H(+)(out) = L-cystine(in) + H(+)(in)</text>
        <dbReference type="Rhea" id="RHEA:66172"/>
        <dbReference type="ChEBI" id="CHEBI:15378"/>
        <dbReference type="ChEBI" id="CHEBI:35491"/>
    </reaction>
    <physiologicalReaction direction="left-to-right" evidence="10">
        <dbReference type="Rhea" id="RHEA:66173"/>
    </physiologicalReaction>
</comment>
<dbReference type="NCBIfam" id="TIGR00951">
    <property type="entry name" value="2A43"/>
    <property type="match status" value="1"/>
</dbReference>
<evidence type="ECO:0000256" key="5">
    <source>
        <dbReference type="ARBA" id="ARBA00022737"/>
    </source>
</evidence>
<dbReference type="Pfam" id="PF04193">
    <property type="entry name" value="PQ-loop"/>
    <property type="match status" value="2"/>
</dbReference>
<evidence type="ECO:0000256" key="8">
    <source>
        <dbReference type="ARBA" id="ARBA00023136"/>
    </source>
</evidence>
<evidence type="ECO:0000256" key="1">
    <source>
        <dbReference type="ARBA" id="ARBA00004155"/>
    </source>
</evidence>
<evidence type="ECO:0000256" key="3">
    <source>
        <dbReference type="ARBA" id="ARBA00022448"/>
    </source>
</evidence>
<evidence type="ECO:0000256" key="10">
    <source>
        <dbReference type="ARBA" id="ARBA00048473"/>
    </source>
</evidence>
<feature type="transmembrane region" description="Helical" evidence="11">
    <location>
        <begin position="90"/>
        <end position="109"/>
    </location>
</feature>
<evidence type="ECO:0008006" key="14">
    <source>
        <dbReference type="Google" id="ProtNLM"/>
    </source>
</evidence>
<name>A0A397GH69_9GLOM</name>
<dbReference type="Gene3D" id="1.20.1280.290">
    <property type="match status" value="2"/>
</dbReference>
<comment type="subcellular location">
    <subcellularLocation>
        <location evidence="1">Lysosome membrane</location>
        <topology evidence="1">Multi-pass membrane protein</topology>
    </subcellularLocation>
</comment>
<feature type="transmembrane region" description="Helical" evidence="11">
    <location>
        <begin position="223"/>
        <end position="242"/>
    </location>
</feature>
<dbReference type="PANTHER" id="PTHR13131">
    <property type="entry name" value="CYSTINOSIN"/>
    <property type="match status" value="1"/>
</dbReference>
<feature type="transmembrane region" description="Helical" evidence="11">
    <location>
        <begin position="121"/>
        <end position="144"/>
    </location>
</feature>
<dbReference type="FunFam" id="1.20.1280.290:FF:000016">
    <property type="entry name" value="Cystinosin homolog"/>
    <property type="match status" value="1"/>
</dbReference>
<keyword evidence="8 11" id="KW-0472">Membrane</keyword>
<dbReference type="InterPro" id="IPR006603">
    <property type="entry name" value="PQ-loop_rpt"/>
</dbReference>
<evidence type="ECO:0000313" key="12">
    <source>
        <dbReference type="EMBL" id="RHZ47360.1"/>
    </source>
</evidence>
<evidence type="ECO:0000256" key="4">
    <source>
        <dbReference type="ARBA" id="ARBA00022692"/>
    </source>
</evidence>
<dbReference type="EMBL" id="PQFF01000492">
    <property type="protein sequence ID" value="RHZ47360.1"/>
    <property type="molecule type" value="Genomic_DNA"/>
</dbReference>
<feature type="transmembrane region" description="Helical" evidence="11">
    <location>
        <begin position="47"/>
        <end position="66"/>
    </location>
</feature>
<keyword evidence="6" id="KW-0769">Symport</keyword>
<keyword evidence="5" id="KW-0677">Repeat</keyword>
<feature type="transmembrane region" description="Helical" evidence="11">
    <location>
        <begin position="6"/>
        <end position="27"/>
    </location>
</feature>
<dbReference type="AlphaFoldDB" id="A0A397GH69"/>
<dbReference type="GO" id="GO:0005774">
    <property type="term" value="C:vacuolar membrane"/>
    <property type="evidence" value="ECO:0007669"/>
    <property type="project" value="TreeGrafter"/>
</dbReference>
<organism evidence="12 13">
    <name type="scientific">Diversispora epigaea</name>
    <dbReference type="NCBI Taxonomy" id="1348612"/>
    <lineage>
        <taxon>Eukaryota</taxon>
        <taxon>Fungi</taxon>
        <taxon>Fungi incertae sedis</taxon>
        <taxon>Mucoromycota</taxon>
        <taxon>Glomeromycotina</taxon>
        <taxon>Glomeromycetes</taxon>
        <taxon>Diversisporales</taxon>
        <taxon>Diversisporaceae</taxon>
        <taxon>Diversispora</taxon>
    </lineage>
</organism>
<evidence type="ECO:0000256" key="7">
    <source>
        <dbReference type="ARBA" id="ARBA00022989"/>
    </source>
</evidence>
<dbReference type="SMART" id="SM00679">
    <property type="entry name" value="CTNS"/>
    <property type="match status" value="2"/>
</dbReference>
<dbReference type="STRING" id="1348612.A0A397GH69"/>
<dbReference type="Proteomes" id="UP000266861">
    <property type="component" value="Unassembled WGS sequence"/>
</dbReference>
<dbReference type="GO" id="GO:0000324">
    <property type="term" value="C:fungal-type vacuole"/>
    <property type="evidence" value="ECO:0007669"/>
    <property type="project" value="TreeGrafter"/>
</dbReference>
<dbReference type="PANTHER" id="PTHR13131:SF5">
    <property type="entry name" value="CYSTINOSIN"/>
    <property type="match status" value="1"/>
</dbReference>
<comment type="similarity">
    <text evidence="2">Belongs to the cystinosin family.</text>
</comment>
<sequence>MNITNVVAFISQLLGWSYFVSWSISFYPQAILNWRRKSVQGLSMDFLWYNIYGFSCYSAFNLAFFFSEEIRREYRESNGGKDNLVQVNDVFFALHALLLCSVTLVQTFIYKRDPGQKMSPIALSILAILILRTLSILVGIHFGNNRWIDLLYFLSYSKLFLSLVKYLPQMYINFKRKSTVGWSIHNILLDFIGGALSIAQLILDAFTSNNWEGILGDPVKLGLGLLSMSFDLIFMTQHYILYPNKSNYSIISDNDSIINDDDDDDELEEVINVDLEEPLLFNKGKKDPNKYV</sequence>
<dbReference type="GO" id="GO:0015293">
    <property type="term" value="F:symporter activity"/>
    <property type="evidence" value="ECO:0007669"/>
    <property type="project" value="UniProtKB-KW"/>
</dbReference>
<reference evidence="12 13" key="1">
    <citation type="submission" date="2018-08" db="EMBL/GenBank/DDBJ databases">
        <title>Genome and evolution of the arbuscular mycorrhizal fungus Diversispora epigaea (formerly Glomus versiforme) and its bacterial endosymbionts.</title>
        <authorList>
            <person name="Sun X."/>
            <person name="Fei Z."/>
            <person name="Harrison M."/>
        </authorList>
    </citation>
    <scope>NUCLEOTIDE SEQUENCE [LARGE SCALE GENOMIC DNA]</scope>
    <source>
        <strain evidence="12 13">IT104</strain>
    </source>
</reference>
<accession>A0A397GH69</accession>
<gene>
    <name evidence="12" type="ORF">Glove_585g63</name>
</gene>
<dbReference type="GO" id="GO:0015184">
    <property type="term" value="F:L-cystine transmembrane transporter activity"/>
    <property type="evidence" value="ECO:0007669"/>
    <property type="project" value="TreeGrafter"/>
</dbReference>
<evidence type="ECO:0000313" key="13">
    <source>
        <dbReference type="Proteomes" id="UP000266861"/>
    </source>
</evidence>
<keyword evidence="3" id="KW-0813">Transport</keyword>
<feature type="transmembrane region" description="Helical" evidence="11">
    <location>
        <begin position="180"/>
        <end position="203"/>
    </location>
</feature>
<dbReference type="OrthoDB" id="75720at2759"/>
<keyword evidence="7 11" id="KW-1133">Transmembrane helix</keyword>
<comment type="caution">
    <text evidence="12">The sequence shown here is derived from an EMBL/GenBank/DDBJ whole genome shotgun (WGS) entry which is preliminary data.</text>
</comment>
<protein>
    <recommendedName>
        <fullName evidence="14">Cystinosin</fullName>
    </recommendedName>
</protein>
<evidence type="ECO:0000256" key="11">
    <source>
        <dbReference type="SAM" id="Phobius"/>
    </source>
</evidence>
<evidence type="ECO:0000256" key="2">
    <source>
        <dbReference type="ARBA" id="ARBA00006855"/>
    </source>
</evidence>
<keyword evidence="9" id="KW-0458">Lysosome</keyword>
<evidence type="ECO:0000256" key="6">
    <source>
        <dbReference type="ARBA" id="ARBA00022847"/>
    </source>
</evidence>
<dbReference type="InterPro" id="IPR005282">
    <property type="entry name" value="LC_transporter"/>
</dbReference>
<evidence type="ECO:0000256" key="9">
    <source>
        <dbReference type="ARBA" id="ARBA00023228"/>
    </source>
</evidence>
<proteinExistence type="inferred from homology"/>
<keyword evidence="13" id="KW-1185">Reference proteome</keyword>
<keyword evidence="4 11" id="KW-0812">Transmembrane</keyword>